<gene>
    <name evidence="1" type="ORF">QFC24_005371</name>
</gene>
<sequence>MVKHRGRNQARDTQAIIQISESGHEHVDDEIVITGSTTTRKRLLALARGSAVKRSDPNRPFNPDILHNIGDILADSGEWKAMVNLSRVSRYFRDTMKSSLRNLRKQVVLKLENLNLKKRQGWSKIKYIECSRFSAYPIDPSLSTAKKKEQLDLIQSTVIRFLGQPHESAFKLQLTLFPTVKVIRFIEDPLSSSLDHVFTPGVVEEKALALINRKFSQQTGNKCSRYCSTQYYMRPDVQSLSIVETQKKGAEHHDGCLNTNRIQSLIEGRTSRDECYFYLEDWEDYGIGQNSRSITQYMRKHIQLPARKDFKSITVDLFLKPDVDTPGIMLMLDEDHHPTGLDDIFDFVQRMATDHLDGMCCGTGIIKFRLYFIHGNIKPPIFHRPDYSEYEMRKHQSTPVSEANEGRDGDEHDRESEDNMSTDSNDDDDDNGSYNSSNDGNGDETDNHEGNKAQEQHRPVMTLTLHKSQSVVRTREYDLDKDMLGCYMNGGCSRCNTSR</sequence>
<protein>
    <submittedName>
        <fullName evidence="1">Uncharacterized protein</fullName>
    </submittedName>
</protein>
<name>A0ACC2X8N7_9TREE</name>
<organism evidence="1 2">
    <name type="scientific">Naganishia onofrii</name>
    <dbReference type="NCBI Taxonomy" id="1851511"/>
    <lineage>
        <taxon>Eukaryota</taxon>
        <taxon>Fungi</taxon>
        <taxon>Dikarya</taxon>
        <taxon>Basidiomycota</taxon>
        <taxon>Agaricomycotina</taxon>
        <taxon>Tremellomycetes</taxon>
        <taxon>Filobasidiales</taxon>
        <taxon>Filobasidiaceae</taxon>
        <taxon>Naganishia</taxon>
    </lineage>
</organism>
<comment type="caution">
    <text evidence="1">The sequence shown here is derived from an EMBL/GenBank/DDBJ whole genome shotgun (WGS) entry which is preliminary data.</text>
</comment>
<keyword evidence="2" id="KW-1185">Reference proteome</keyword>
<dbReference type="EMBL" id="JASBWV010000021">
    <property type="protein sequence ID" value="KAJ9120414.1"/>
    <property type="molecule type" value="Genomic_DNA"/>
</dbReference>
<reference evidence="1" key="1">
    <citation type="submission" date="2023-04" db="EMBL/GenBank/DDBJ databases">
        <title>Draft Genome sequencing of Naganishia species isolated from polar environments using Oxford Nanopore Technology.</title>
        <authorList>
            <person name="Leo P."/>
            <person name="Venkateswaran K."/>
        </authorList>
    </citation>
    <scope>NUCLEOTIDE SEQUENCE</scope>
    <source>
        <strain evidence="1">DBVPG 5303</strain>
    </source>
</reference>
<accession>A0ACC2X8N7</accession>
<evidence type="ECO:0000313" key="2">
    <source>
        <dbReference type="Proteomes" id="UP001234202"/>
    </source>
</evidence>
<proteinExistence type="predicted"/>
<dbReference type="Proteomes" id="UP001234202">
    <property type="component" value="Unassembled WGS sequence"/>
</dbReference>
<evidence type="ECO:0000313" key="1">
    <source>
        <dbReference type="EMBL" id="KAJ9120414.1"/>
    </source>
</evidence>